<evidence type="ECO:0000256" key="4">
    <source>
        <dbReference type="ARBA" id="ARBA00022692"/>
    </source>
</evidence>
<feature type="domain" description="Major facilitator superfamily (MFS) profile" evidence="8">
    <location>
        <begin position="36"/>
        <end position="449"/>
    </location>
</feature>
<evidence type="ECO:0000256" key="6">
    <source>
        <dbReference type="ARBA" id="ARBA00023136"/>
    </source>
</evidence>
<evidence type="ECO:0000256" key="2">
    <source>
        <dbReference type="ARBA" id="ARBA00010992"/>
    </source>
</evidence>
<dbReference type="PANTHER" id="PTHR48021">
    <property type="match status" value="1"/>
</dbReference>
<feature type="transmembrane region" description="Helical" evidence="7">
    <location>
        <begin position="426"/>
        <end position="445"/>
    </location>
</feature>
<dbReference type="GO" id="GO:0022857">
    <property type="term" value="F:transmembrane transporter activity"/>
    <property type="evidence" value="ECO:0007669"/>
    <property type="project" value="InterPro"/>
</dbReference>
<dbReference type="Gene3D" id="1.20.1250.20">
    <property type="entry name" value="MFS general substrate transporter like domains"/>
    <property type="match status" value="2"/>
</dbReference>
<gene>
    <name evidence="9" type="ORF">H312_01761</name>
</gene>
<name>A0A059F1D0_9MICR</name>
<dbReference type="InterPro" id="IPR020846">
    <property type="entry name" value="MFS_dom"/>
</dbReference>
<feature type="transmembrane region" description="Helical" evidence="7">
    <location>
        <begin position="126"/>
        <end position="145"/>
    </location>
</feature>
<feature type="transmembrane region" description="Helical" evidence="7">
    <location>
        <begin position="309"/>
        <end position="330"/>
    </location>
</feature>
<feature type="transmembrane region" description="Helical" evidence="7">
    <location>
        <begin position="337"/>
        <end position="356"/>
    </location>
</feature>
<dbReference type="InterPro" id="IPR003663">
    <property type="entry name" value="Sugar/inositol_transpt"/>
</dbReference>
<dbReference type="GO" id="GO:0016020">
    <property type="term" value="C:membrane"/>
    <property type="evidence" value="ECO:0007669"/>
    <property type="project" value="UniProtKB-SubCell"/>
</dbReference>
<dbReference type="EMBL" id="KK365161">
    <property type="protein sequence ID" value="KCZ80814.1"/>
    <property type="molecule type" value="Genomic_DNA"/>
</dbReference>
<dbReference type="PANTHER" id="PTHR48021:SF1">
    <property type="entry name" value="GH07001P-RELATED"/>
    <property type="match status" value="1"/>
</dbReference>
<dbReference type="HOGENOM" id="CLU_591795_0_0_1"/>
<keyword evidence="4 7" id="KW-0812">Transmembrane</keyword>
<sequence length="462" mass="51646">MEEDKSPNEMSILDPGDERKVPNNINPIKRFFDSFIVSLIGLGFGLAVTSSILVEQWMCKESQPTVLSTNGTTIASETSQFNDSYLINDTTCVGKWSYSFYITCIFLAAMIATIGINCITMARKNVLFISALLFSAGFFINTNAMDFVQKAIVSRFFIGFGIGLSLTAMVPYIRDNASKGTKNILSIIGPANIPLGCLINTLIGLIGFTSVKSYSWVFFGYGLFFLLMAVYILTLKDNEILNDNQIHLPVSKQKKSLYQYFKENKKALIANILLHICQQWSFINGVIMFSNTVFRDSKTSGEWLALDPVVGSVILTTINVIGGYISALWCHFTKDKILIYCFSHCLVLICLFFLGAQFQSSLFSFIYIFGFAIGLGPMVWAIGPELFKEDFRKKGISIGNMVNWISSFIIPYIYGVTDGTPIQKNLFFVGAGLLLLNGVILFYLLDVRKAFKKFNKKDEITL</sequence>
<evidence type="ECO:0000259" key="8">
    <source>
        <dbReference type="PROSITE" id="PS50850"/>
    </source>
</evidence>
<feature type="transmembrane region" description="Helical" evidence="7">
    <location>
        <begin position="214"/>
        <end position="233"/>
    </location>
</feature>
<proteinExistence type="inferred from homology"/>
<dbReference type="Proteomes" id="UP000030655">
    <property type="component" value="Unassembled WGS sequence"/>
</dbReference>
<protein>
    <recommendedName>
        <fullName evidence="8">Major facilitator superfamily (MFS) profile domain-containing protein</fullName>
    </recommendedName>
</protein>
<feature type="transmembrane region" description="Helical" evidence="7">
    <location>
        <begin position="98"/>
        <end position="119"/>
    </location>
</feature>
<dbReference type="VEuPathDB" id="MicrosporidiaDB:H312_01761"/>
<feature type="transmembrane region" description="Helical" evidence="7">
    <location>
        <begin position="35"/>
        <end position="54"/>
    </location>
</feature>
<dbReference type="PRINTS" id="PR00171">
    <property type="entry name" value="SUGRTRNSPORT"/>
</dbReference>
<comment type="subcellular location">
    <subcellularLocation>
        <location evidence="1">Membrane</location>
        <topology evidence="1">Multi-pass membrane protein</topology>
    </subcellularLocation>
</comment>
<feature type="transmembrane region" description="Helical" evidence="7">
    <location>
        <begin position="362"/>
        <end position="383"/>
    </location>
</feature>
<feature type="transmembrane region" description="Helical" evidence="7">
    <location>
        <begin position="184"/>
        <end position="208"/>
    </location>
</feature>
<feature type="transmembrane region" description="Helical" evidence="7">
    <location>
        <begin position="268"/>
        <end position="289"/>
    </location>
</feature>
<dbReference type="InterPro" id="IPR036259">
    <property type="entry name" value="MFS_trans_sf"/>
</dbReference>
<feature type="transmembrane region" description="Helical" evidence="7">
    <location>
        <begin position="151"/>
        <end position="172"/>
    </location>
</feature>
<evidence type="ECO:0000256" key="3">
    <source>
        <dbReference type="ARBA" id="ARBA00022448"/>
    </source>
</evidence>
<reference evidence="9 10" key="2">
    <citation type="submission" date="2014-03" db="EMBL/GenBank/DDBJ databases">
        <title>The Genome Sequence of Anncaliia algerae insect isolate PRA339.</title>
        <authorList>
            <consortium name="The Broad Institute Genome Sequencing Platform"/>
            <consortium name="The Broad Institute Genome Sequencing Center for Infectious Disease"/>
            <person name="Cuomo C."/>
            <person name="Becnel J."/>
            <person name="Sanscrainte N."/>
            <person name="Walker B."/>
            <person name="Young S.K."/>
            <person name="Zeng Q."/>
            <person name="Gargeya S."/>
            <person name="Fitzgerald M."/>
            <person name="Haas B."/>
            <person name="Abouelleil A."/>
            <person name="Alvarado L."/>
            <person name="Arachchi H.M."/>
            <person name="Berlin A.M."/>
            <person name="Chapman S.B."/>
            <person name="Dewar J."/>
            <person name="Goldberg J."/>
            <person name="Griggs A."/>
            <person name="Gujja S."/>
            <person name="Hansen M."/>
            <person name="Howarth C."/>
            <person name="Imamovic A."/>
            <person name="Larimer J."/>
            <person name="McCowan C."/>
            <person name="Murphy C."/>
            <person name="Neiman D."/>
            <person name="Pearson M."/>
            <person name="Priest M."/>
            <person name="Roberts A."/>
            <person name="Saif S."/>
            <person name="Shea T."/>
            <person name="Sisk P."/>
            <person name="Sykes S."/>
            <person name="Wortman J."/>
            <person name="Nusbaum C."/>
            <person name="Birren B."/>
        </authorList>
    </citation>
    <scope>NUCLEOTIDE SEQUENCE [LARGE SCALE GENOMIC DNA]</scope>
    <source>
        <strain evidence="9 10">PRA339</strain>
    </source>
</reference>
<accession>A0A059F1D0</accession>
<evidence type="ECO:0000313" key="9">
    <source>
        <dbReference type="EMBL" id="KCZ80814.1"/>
    </source>
</evidence>
<evidence type="ECO:0000256" key="7">
    <source>
        <dbReference type="SAM" id="Phobius"/>
    </source>
</evidence>
<dbReference type="Pfam" id="PF00083">
    <property type="entry name" value="Sugar_tr"/>
    <property type="match status" value="1"/>
</dbReference>
<keyword evidence="5 7" id="KW-1133">Transmembrane helix</keyword>
<evidence type="ECO:0000256" key="1">
    <source>
        <dbReference type="ARBA" id="ARBA00004141"/>
    </source>
</evidence>
<keyword evidence="3" id="KW-0813">Transport</keyword>
<dbReference type="AlphaFoldDB" id="A0A059F1D0"/>
<organism evidence="9 10">
    <name type="scientific">Anncaliia algerae PRA339</name>
    <dbReference type="NCBI Taxonomy" id="1288291"/>
    <lineage>
        <taxon>Eukaryota</taxon>
        <taxon>Fungi</taxon>
        <taxon>Fungi incertae sedis</taxon>
        <taxon>Microsporidia</taxon>
        <taxon>Tubulinosematoidea</taxon>
        <taxon>Tubulinosematidae</taxon>
        <taxon>Anncaliia</taxon>
    </lineage>
</organism>
<comment type="similarity">
    <text evidence="2">Belongs to the major facilitator superfamily. Sugar transporter (TC 2.A.1.1) family.</text>
</comment>
<evidence type="ECO:0000313" key="10">
    <source>
        <dbReference type="Proteomes" id="UP000030655"/>
    </source>
</evidence>
<feature type="transmembrane region" description="Helical" evidence="7">
    <location>
        <begin position="395"/>
        <end position="414"/>
    </location>
</feature>
<dbReference type="InterPro" id="IPR050549">
    <property type="entry name" value="MFS_Trehalose_Transporter"/>
</dbReference>
<dbReference type="InterPro" id="IPR005828">
    <property type="entry name" value="MFS_sugar_transport-like"/>
</dbReference>
<keyword evidence="6 7" id="KW-0472">Membrane</keyword>
<dbReference type="SUPFAM" id="SSF103473">
    <property type="entry name" value="MFS general substrate transporter"/>
    <property type="match status" value="1"/>
</dbReference>
<dbReference type="STRING" id="1288291.A0A059F1D0"/>
<evidence type="ECO:0000256" key="5">
    <source>
        <dbReference type="ARBA" id="ARBA00022989"/>
    </source>
</evidence>
<reference evidence="10" key="1">
    <citation type="submission" date="2013-02" db="EMBL/GenBank/DDBJ databases">
        <authorList>
            <consortium name="The Broad Institute Genome Sequencing Platform"/>
            <person name="Cuomo C."/>
            <person name="Becnel J."/>
            <person name="Sanscrainte N."/>
            <person name="Walker B."/>
            <person name="Young S.K."/>
            <person name="Zeng Q."/>
            <person name="Gargeya S."/>
            <person name="Fitzgerald M."/>
            <person name="Haas B."/>
            <person name="Abouelleil A."/>
            <person name="Alvarado L."/>
            <person name="Arachchi H.M."/>
            <person name="Berlin A.M."/>
            <person name="Chapman S.B."/>
            <person name="Dewar J."/>
            <person name="Goldberg J."/>
            <person name="Griggs A."/>
            <person name="Gujja S."/>
            <person name="Hansen M."/>
            <person name="Howarth C."/>
            <person name="Imamovic A."/>
            <person name="Larimer J."/>
            <person name="McCowan C."/>
            <person name="Murphy C."/>
            <person name="Neiman D."/>
            <person name="Pearson M."/>
            <person name="Priest M."/>
            <person name="Roberts A."/>
            <person name="Saif S."/>
            <person name="Shea T."/>
            <person name="Sisk P."/>
            <person name="Sykes S."/>
            <person name="Wortman J."/>
            <person name="Nusbaum C."/>
            <person name="Birren B."/>
        </authorList>
    </citation>
    <scope>NUCLEOTIDE SEQUENCE [LARGE SCALE GENOMIC DNA]</scope>
    <source>
        <strain evidence="10">PRA339</strain>
    </source>
</reference>
<dbReference type="OrthoDB" id="5141738at2759"/>
<dbReference type="PROSITE" id="PS50850">
    <property type="entry name" value="MFS"/>
    <property type="match status" value="1"/>
</dbReference>
<keyword evidence="10" id="KW-1185">Reference proteome</keyword>